<dbReference type="AlphaFoldDB" id="A0A6N7QXY2"/>
<comment type="similarity">
    <text evidence="1">Belongs to the ComF/GntX family.</text>
</comment>
<dbReference type="Gene3D" id="3.40.50.2020">
    <property type="match status" value="1"/>
</dbReference>
<reference evidence="3 4" key="1">
    <citation type="submission" date="2019-10" db="EMBL/GenBank/DDBJ databases">
        <title>Gracilibacillus salitolerans sp. nov., a moderate halophile isolated from a saline soil in northwest China.</title>
        <authorList>
            <person name="Gan L."/>
        </authorList>
    </citation>
    <scope>NUCLEOTIDE SEQUENCE [LARGE SCALE GENOMIC DNA]</scope>
    <source>
        <strain evidence="3 4">TP2-8</strain>
    </source>
</reference>
<dbReference type="InterPro" id="IPR051910">
    <property type="entry name" value="ComF/GntX_DNA_util-trans"/>
</dbReference>
<dbReference type="InterPro" id="IPR029057">
    <property type="entry name" value="PRTase-like"/>
</dbReference>
<evidence type="ECO:0000256" key="1">
    <source>
        <dbReference type="ARBA" id="ARBA00008007"/>
    </source>
</evidence>
<feature type="domain" description="Double zinc ribbon" evidence="2">
    <location>
        <begin position="24"/>
        <end position="62"/>
    </location>
</feature>
<sequence length="232" mass="26957">MTYCLKCQDWINQPVTWGTLFLPSEQKNLCDNCTSQLARINGTICERCGRQMPEKTICDDCKKWKSSAKFRDVLQYNRSLFSYTPFMQEVVTQWKYRGDYQLKEIFTPYIQKEMRNFYPIESLTIVPIPLTDERLQERAFNQATAIAEVIAKHTKNLVIAALSRKPSQSEKQSKKSRQQRISTKNPFFLTKSLETDVLLVDDIYTTGMTIHHAATLLKEAGCPNIYSFTLIR</sequence>
<dbReference type="PANTHER" id="PTHR47505">
    <property type="entry name" value="DNA UTILIZATION PROTEIN YHGH"/>
    <property type="match status" value="1"/>
</dbReference>
<dbReference type="SUPFAM" id="SSF53271">
    <property type="entry name" value="PRTase-like"/>
    <property type="match status" value="1"/>
</dbReference>
<proteinExistence type="inferred from homology"/>
<gene>
    <name evidence="3" type="ORF">GH885_11780</name>
</gene>
<dbReference type="CDD" id="cd06223">
    <property type="entry name" value="PRTases_typeI"/>
    <property type="match status" value="1"/>
</dbReference>
<dbReference type="InterPro" id="IPR044005">
    <property type="entry name" value="DZR_2"/>
</dbReference>
<evidence type="ECO:0000259" key="2">
    <source>
        <dbReference type="Pfam" id="PF18912"/>
    </source>
</evidence>
<dbReference type="PANTHER" id="PTHR47505:SF1">
    <property type="entry name" value="DNA UTILIZATION PROTEIN YHGH"/>
    <property type="match status" value="1"/>
</dbReference>
<comment type="caution">
    <text evidence="3">The sequence shown here is derived from an EMBL/GenBank/DDBJ whole genome shotgun (WGS) entry which is preliminary data.</text>
</comment>
<dbReference type="InterPro" id="IPR000836">
    <property type="entry name" value="PRTase_dom"/>
</dbReference>
<dbReference type="EMBL" id="WJEE01000024">
    <property type="protein sequence ID" value="MRI67013.1"/>
    <property type="molecule type" value="Genomic_DNA"/>
</dbReference>
<evidence type="ECO:0000313" key="4">
    <source>
        <dbReference type="Proteomes" id="UP000435187"/>
    </source>
</evidence>
<name>A0A6N7QXY2_9BACI</name>
<evidence type="ECO:0000313" key="3">
    <source>
        <dbReference type="EMBL" id="MRI67013.1"/>
    </source>
</evidence>
<dbReference type="Proteomes" id="UP000435187">
    <property type="component" value="Unassembled WGS sequence"/>
</dbReference>
<protein>
    <submittedName>
        <fullName evidence="3">ComF family protein</fullName>
    </submittedName>
</protein>
<dbReference type="RefSeq" id="WP_153835637.1">
    <property type="nucleotide sequence ID" value="NZ_JBHUMW010000017.1"/>
</dbReference>
<accession>A0A6N7QXY2</accession>
<organism evidence="3 4">
    <name type="scientific">Gracilibacillus thailandensis</name>
    <dbReference type="NCBI Taxonomy" id="563735"/>
    <lineage>
        <taxon>Bacteria</taxon>
        <taxon>Bacillati</taxon>
        <taxon>Bacillota</taxon>
        <taxon>Bacilli</taxon>
        <taxon>Bacillales</taxon>
        <taxon>Bacillaceae</taxon>
        <taxon>Gracilibacillus</taxon>
    </lineage>
</organism>
<keyword evidence="4" id="KW-1185">Reference proteome</keyword>
<dbReference type="Pfam" id="PF18912">
    <property type="entry name" value="DZR_2"/>
    <property type="match status" value="1"/>
</dbReference>